<dbReference type="HOGENOM" id="CLU_083287_18_2_5"/>
<dbReference type="PRINTS" id="PR00598">
    <property type="entry name" value="HTHMARR"/>
</dbReference>
<dbReference type="PANTHER" id="PTHR33164">
    <property type="entry name" value="TRANSCRIPTIONAL REGULATOR, MARR FAMILY"/>
    <property type="match status" value="1"/>
</dbReference>
<sequence>MKRKQAKPQSTPEPVAPPPPGLTGPSDFRIGFYVHDVSRMRRTVFDAEMKPLGLTRSQWWVLAQLSRSLSHGQDGMLQTDLARILDVGKVTVGGLVDRLEISGFVKRLPDGRDRRAKRVIITERGYGILETMTSVGRQLNTRILKDISPEDIAVAEAVLAQMKENLRELIDSEGGGPADGPD</sequence>
<feature type="region of interest" description="Disordered" evidence="4">
    <location>
        <begin position="1"/>
        <end position="24"/>
    </location>
</feature>
<evidence type="ECO:0000259" key="5">
    <source>
        <dbReference type="PROSITE" id="PS50995"/>
    </source>
</evidence>
<organism evidence="6 7">
    <name type="scientific">Tistrella mobilis (strain KA081020-065)</name>
    <dbReference type="NCBI Taxonomy" id="1110502"/>
    <lineage>
        <taxon>Bacteria</taxon>
        <taxon>Pseudomonadati</taxon>
        <taxon>Pseudomonadota</taxon>
        <taxon>Alphaproteobacteria</taxon>
        <taxon>Geminicoccales</taxon>
        <taxon>Geminicoccaceae</taxon>
        <taxon>Tistrella</taxon>
    </lineage>
</organism>
<evidence type="ECO:0000256" key="3">
    <source>
        <dbReference type="ARBA" id="ARBA00023163"/>
    </source>
</evidence>
<dbReference type="Proteomes" id="UP000005258">
    <property type="component" value="Plasmid pTM1"/>
</dbReference>
<geneLocation type="plasmid" evidence="6 7">
    <name>pTM1</name>
</geneLocation>
<evidence type="ECO:0000256" key="2">
    <source>
        <dbReference type="ARBA" id="ARBA00023125"/>
    </source>
</evidence>
<dbReference type="PANTHER" id="PTHR33164:SF64">
    <property type="entry name" value="TRANSCRIPTIONAL REGULATOR SLYA"/>
    <property type="match status" value="1"/>
</dbReference>
<gene>
    <name evidence="6" type="primary">badR</name>
    <name evidence="6" type="ordered locus">TMO_a0504</name>
</gene>
<proteinExistence type="predicted"/>
<keyword evidence="7" id="KW-1185">Reference proteome</keyword>
<keyword evidence="1" id="KW-0805">Transcription regulation</keyword>
<dbReference type="GO" id="GO:0003700">
    <property type="term" value="F:DNA-binding transcription factor activity"/>
    <property type="evidence" value="ECO:0007669"/>
    <property type="project" value="InterPro"/>
</dbReference>
<dbReference type="GO" id="GO:0003677">
    <property type="term" value="F:DNA binding"/>
    <property type="evidence" value="ECO:0007669"/>
    <property type="project" value="UniProtKB-KW"/>
</dbReference>
<dbReference type="InterPro" id="IPR023187">
    <property type="entry name" value="Tscrpt_reg_MarR-type_CS"/>
</dbReference>
<evidence type="ECO:0000256" key="4">
    <source>
        <dbReference type="SAM" id="MobiDB-lite"/>
    </source>
</evidence>
<keyword evidence="6" id="KW-0614">Plasmid</keyword>
<evidence type="ECO:0000313" key="6">
    <source>
        <dbReference type="EMBL" id="AFK55907.1"/>
    </source>
</evidence>
<dbReference type="InterPro" id="IPR000835">
    <property type="entry name" value="HTH_MarR-typ"/>
</dbReference>
<accession>I3TT19</accession>
<dbReference type="PROSITE" id="PS01117">
    <property type="entry name" value="HTH_MARR_1"/>
    <property type="match status" value="1"/>
</dbReference>
<dbReference type="Gene3D" id="1.10.10.10">
    <property type="entry name" value="Winged helix-like DNA-binding domain superfamily/Winged helix DNA-binding domain"/>
    <property type="match status" value="1"/>
</dbReference>
<protein>
    <submittedName>
        <fullName evidence="6">MarR family transcriptional regulator</fullName>
    </submittedName>
</protein>
<dbReference type="InterPro" id="IPR036390">
    <property type="entry name" value="WH_DNA-bd_sf"/>
</dbReference>
<evidence type="ECO:0000313" key="7">
    <source>
        <dbReference type="Proteomes" id="UP000005258"/>
    </source>
</evidence>
<keyword evidence="2" id="KW-0238">DNA-binding</keyword>
<dbReference type="SMART" id="SM00347">
    <property type="entry name" value="HTH_MARR"/>
    <property type="match status" value="1"/>
</dbReference>
<dbReference type="Pfam" id="PF12802">
    <property type="entry name" value="MarR_2"/>
    <property type="match status" value="1"/>
</dbReference>
<reference evidence="6 7" key="1">
    <citation type="journal article" date="2012" name="J. Am. Chem. Soc.">
        <title>Bacterial biosynthesis and maturation of the didemnin anti-cancer agents.</title>
        <authorList>
            <person name="Xu Y."/>
            <person name="Kersten R.D."/>
            <person name="Nam S.J."/>
            <person name="Lu L."/>
            <person name="Al-Suwailem A.M."/>
            <person name="Zheng H."/>
            <person name="Fenical W."/>
            <person name="Dorrestein P.C."/>
            <person name="Moore B.S."/>
            <person name="Qian P.Y."/>
        </authorList>
    </citation>
    <scope>NUCLEOTIDE SEQUENCE [LARGE SCALE GENOMIC DNA]</scope>
    <source>
        <strain evidence="6 7">KA081020-065</strain>
    </source>
</reference>
<feature type="domain" description="HTH marR-type" evidence="5">
    <location>
        <begin position="27"/>
        <end position="164"/>
    </location>
</feature>
<keyword evidence="3" id="KW-0804">Transcription</keyword>
<name>I3TT19_TISMK</name>
<dbReference type="GO" id="GO:0006950">
    <property type="term" value="P:response to stress"/>
    <property type="evidence" value="ECO:0007669"/>
    <property type="project" value="TreeGrafter"/>
</dbReference>
<dbReference type="EMBL" id="CP003237">
    <property type="protein sequence ID" value="AFK55907.1"/>
    <property type="molecule type" value="Genomic_DNA"/>
</dbReference>
<dbReference type="KEGG" id="tmo:TMO_a0504"/>
<dbReference type="InterPro" id="IPR036388">
    <property type="entry name" value="WH-like_DNA-bd_sf"/>
</dbReference>
<dbReference type="PROSITE" id="PS50995">
    <property type="entry name" value="HTH_MARR_2"/>
    <property type="match status" value="1"/>
</dbReference>
<dbReference type="InterPro" id="IPR039422">
    <property type="entry name" value="MarR/SlyA-like"/>
</dbReference>
<dbReference type="AlphaFoldDB" id="I3TT19"/>
<evidence type="ECO:0000256" key="1">
    <source>
        <dbReference type="ARBA" id="ARBA00023015"/>
    </source>
</evidence>
<dbReference type="SUPFAM" id="SSF46785">
    <property type="entry name" value="Winged helix' DNA-binding domain"/>
    <property type="match status" value="1"/>
</dbReference>